<dbReference type="SUPFAM" id="SSF47616">
    <property type="entry name" value="GST C-terminal domain-like"/>
    <property type="match status" value="1"/>
</dbReference>
<dbReference type="GO" id="GO:0004364">
    <property type="term" value="F:glutathione transferase activity"/>
    <property type="evidence" value="ECO:0007669"/>
    <property type="project" value="TreeGrafter"/>
</dbReference>
<sequence>MSLPRLITIPFSHYCEKARWALEYAGVAFTEEAYLPPFHAPVSLRAGGTRQVPLLIEDDGVFPDSTAIMQWASRKATPERGLYGDTEAERREIEAFEAQLDKDLGPHTRRLVYFHLLRNTGLLMKLASPGAQPWQLVSFTVMLPLLRVVLRKSLDITPASTERSLTKIGTTFARVGERLLDGRPFLVGTRLSAADLTFASLAAPVLFPSRYGARLPSVDALPSELRARVQAWREHPAGRWALGIYEQYRNT</sequence>
<dbReference type="CDD" id="cd00570">
    <property type="entry name" value="GST_N_family"/>
    <property type="match status" value="1"/>
</dbReference>
<dbReference type="InterPro" id="IPR036249">
    <property type="entry name" value="Thioredoxin-like_sf"/>
</dbReference>
<feature type="domain" description="GST N-terminal" evidence="1">
    <location>
        <begin position="2"/>
        <end position="80"/>
    </location>
</feature>
<proteinExistence type="predicted"/>
<dbReference type="KEGG" id="ccro:CMC5_027250"/>
<dbReference type="PANTHER" id="PTHR11571">
    <property type="entry name" value="GLUTATHIONE S-TRANSFERASE"/>
    <property type="match status" value="1"/>
</dbReference>
<evidence type="ECO:0000313" key="2">
    <source>
        <dbReference type="EMBL" id="AKT38578.1"/>
    </source>
</evidence>
<dbReference type="GO" id="GO:0006749">
    <property type="term" value="P:glutathione metabolic process"/>
    <property type="evidence" value="ECO:0007669"/>
    <property type="project" value="TreeGrafter"/>
</dbReference>
<dbReference type="SUPFAM" id="SSF52833">
    <property type="entry name" value="Thioredoxin-like"/>
    <property type="match status" value="1"/>
</dbReference>
<organism evidence="2 3">
    <name type="scientific">Chondromyces crocatus</name>
    <dbReference type="NCBI Taxonomy" id="52"/>
    <lineage>
        <taxon>Bacteria</taxon>
        <taxon>Pseudomonadati</taxon>
        <taxon>Myxococcota</taxon>
        <taxon>Polyangia</taxon>
        <taxon>Polyangiales</taxon>
        <taxon>Polyangiaceae</taxon>
        <taxon>Chondromyces</taxon>
    </lineage>
</organism>
<dbReference type="Proteomes" id="UP000067626">
    <property type="component" value="Chromosome"/>
</dbReference>
<reference evidence="2 3" key="1">
    <citation type="submission" date="2015-07" db="EMBL/GenBank/DDBJ databases">
        <title>Genome analysis of myxobacterium Chondromyces crocatus Cm c5 reveals a high potential for natural compound synthesis and the genetic basis for the loss of fruiting body formation.</title>
        <authorList>
            <person name="Zaburannyi N."/>
            <person name="Bunk B."/>
            <person name="Maier J."/>
            <person name="Overmann J."/>
            <person name="Mueller R."/>
        </authorList>
    </citation>
    <scope>NUCLEOTIDE SEQUENCE [LARGE SCALE GENOMIC DNA]</scope>
    <source>
        <strain evidence="2 3">Cm c5</strain>
    </source>
</reference>
<dbReference type="Gene3D" id="1.20.1050.10">
    <property type="match status" value="2"/>
</dbReference>
<keyword evidence="2" id="KW-0808">Transferase</keyword>
<dbReference type="EMBL" id="CP012159">
    <property type="protein sequence ID" value="AKT38578.1"/>
    <property type="molecule type" value="Genomic_DNA"/>
</dbReference>
<evidence type="ECO:0000313" key="3">
    <source>
        <dbReference type="Proteomes" id="UP000067626"/>
    </source>
</evidence>
<dbReference type="InterPro" id="IPR004045">
    <property type="entry name" value="Glutathione_S-Trfase_N"/>
</dbReference>
<dbReference type="RefSeq" id="WP_050430787.1">
    <property type="nucleotide sequence ID" value="NZ_CP012159.1"/>
</dbReference>
<dbReference type="AlphaFoldDB" id="A0A0K1EDE5"/>
<gene>
    <name evidence="2" type="primary">gst</name>
    <name evidence="2" type="ORF">CMC5_027250</name>
</gene>
<accession>A0A0K1EDE5</accession>
<evidence type="ECO:0000259" key="1">
    <source>
        <dbReference type="PROSITE" id="PS50404"/>
    </source>
</evidence>
<dbReference type="OrthoDB" id="5242791at2"/>
<protein>
    <submittedName>
        <fullName evidence="2">Glutathione S-transferase</fullName>
    </submittedName>
</protein>
<dbReference type="PROSITE" id="PS50404">
    <property type="entry name" value="GST_NTER"/>
    <property type="match status" value="1"/>
</dbReference>
<dbReference type="Gene3D" id="3.40.30.10">
    <property type="entry name" value="Glutaredoxin"/>
    <property type="match status" value="1"/>
</dbReference>
<dbReference type="InterPro" id="IPR050213">
    <property type="entry name" value="GST_superfamily"/>
</dbReference>
<dbReference type="InterPro" id="IPR036282">
    <property type="entry name" value="Glutathione-S-Trfase_C_sf"/>
</dbReference>
<keyword evidence="3" id="KW-1185">Reference proteome</keyword>
<dbReference type="Pfam" id="PF13417">
    <property type="entry name" value="GST_N_3"/>
    <property type="match status" value="1"/>
</dbReference>
<dbReference type="STRING" id="52.CMC5_027250"/>
<name>A0A0K1EDE5_CHOCO</name>